<proteinExistence type="inferred from homology"/>
<dbReference type="Proteomes" id="UP000444721">
    <property type="component" value="Unassembled WGS sequence"/>
</dbReference>
<dbReference type="EC" id="2.7.12.2" evidence="7"/>
<dbReference type="VEuPathDB" id="AmoebaDB:NfTy_058630"/>
<dbReference type="GO" id="GO:0004708">
    <property type="term" value="F:MAP kinase kinase activity"/>
    <property type="evidence" value="ECO:0007669"/>
    <property type="project" value="UniProtKB-EC"/>
</dbReference>
<evidence type="ECO:0000256" key="12">
    <source>
        <dbReference type="RuleBase" id="RU000304"/>
    </source>
</evidence>
<reference evidence="15 16" key="1">
    <citation type="journal article" date="2019" name="Sci. Rep.">
        <title>Nanopore sequencing improves the draft genome of the human pathogenic amoeba Naegleria fowleri.</title>
        <authorList>
            <person name="Liechti N."/>
            <person name="Schurch N."/>
            <person name="Bruggmann R."/>
            <person name="Wittwer M."/>
        </authorList>
    </citation>
    <scope>NUCLEOTIDE SEQUENCE [LARGE SCALE GENOMIC DNA]</scope>
    <source>
        <strain evidence="15 16">ATCC 30894</strain>
    </source>
</reference>
<sequence length="454" mass="51794">MQESGQQQTVASPVSTPRSKKPKKNKPTNLILTPTMEEQRQSTEISIEIIKKAEETYVDEAVKINDGRFRFGDQIEIGQDGIYSMMTPENFETESMSSLDVPDNSSLSTVNSPSTASTFYLNPDQHMQYEDLQEICKLGRGASATVSKVVNKKTNQVYAMKRINVDLQDQKPKLIVSEFKALYNCECPYVMTLYDAYYRQGCIFMILEFMDCGSLEDILKTVGKIPEVILSRMCEQMLIGLNYLHSVKKIVHRDIKPANVLVHSSGRVCIADFGMSGMAKSQKYVQAIQQTAKWETFCGTYVYMSPERIKGQPHSYDSDIWAFGLTVAEMFLGFFPFILSSSSTIWDMINHLEKTNEAPFPLEGASQDFKDFVYSTLRFHRKERPSAASLLSHPFITKYKHKKPSFVEKWLYYSYIIPKQLAKGKTMMKSEQQCESHVHSCEDLVIKDTFTNAE</sequence>
<dbReference type="VEuPathDB" id="AmoebaDB:NF0031450"/>
<dbReference type="OrthoDB" id="10252354at2759"/>
<evidence type="ECO:0000256" key="2">
    <source>
        <dbReference type="ARBA" id="ARBA00022679"/>
    </source>
</evidence>
<dbReference type="InterPro" id="IPR000719">
    <property type="entry name" value="Prot_kinase_dom"/>
</dbReference>
<feature type="domain" description="Protein kinase" evidence="14">
    <location>
        <begin position="132"/>
        <end position="396"/>
    </location>
</feature>
<feature type="compositionally biased region" description="Polar residues" evidence="13">
    <location>
        <begin position="1"/>
        <end position="17"/>
    </location>
</feature>
<keyword evidence="5 11" id="KW-0067">ATP-binding</keyword>
<evidence type="ECO:0000256" key="1">
    <source>
        <dbReference type="ARBA" id="ARBA00022527"/>
    </source>
</evidence>
<dbReference type="GeneID" id="68110273"/>
<dbReference type="SMART" id="SM00220">
    <property type="entry name" value="S_TKc"/>
    <property type="match status" value="1"/>
</dbReference>
<dbReference type="RefSeq" id="XP_044562446.1">
    <property type="nucleotide sequence ID" value="XM_044706317.1"/>
</dbReference>
<evidence type="ECO:0000256" key="5">
    <source>
        <dbReference type="ARBA" id="ARBA00022840"/>
    </source>
</evidence>
<evidence type="ECO:0000313" key="15">
    <source>
        <dbReference type="EMBL" id="KAF0977733.1"/>
    </source>
</evidence>
<comment type="catalytic activity">
    <reaction evidence="10">
        <text>L-tyrosyl-[protein] + ATP = O-phospho-L-tyrosyl-[protein] + ADP + H(+)</text>
        <dbReference type="Rhea" id="RHEA:10596"/>
        <dbReference type="Rhea" id="RHEA-COMP:10136"/>
        <dbReference type="Rhea" id="RHEA-COMP:20101"/>
        <dbReference type="ChEBI" id="CHEBI:15378"/>
        <dbReference type="ChEBI" id="CHEBI:30616"/>
        <dbReference type="ChEBI" id="CHEBI:46858"/>
        <dbReference type="ChEBI" id="CHEBI:61978"/>
        <dbReference type="ChEBI" id="CHEBI:456216"/>
        <dbReference type="EC" id="2.7.12.2"/>
    </reaction>
</comment>
<dbReference type="AlphaFoldDB" id="A0A6A5BIK6"/>
<dbReference type="PANTHER" id="PTHR48013:SF9">
    <property type="entry name" value="DUAL SPECIFICITY MITOGEN-ACTIVATED PROTEIN KINASE KINASE 5"/>
    <property type="match status" value="1"/>
</dbReference>
<keyword evidence="1 12" id="KW-0723">Serine/threonine-protein kinase</keyword>
<dbReference type="Pfam" id="PF00069">
    <property type="entry name" value="Pkinase"/>
    <property type="match status" value="1"/>
</dbReference>
<evidence type="ECO:0000259" key="14">
    <source>
        <dbReference type="PROSITE" id="PS50011"/>
    </source>
</evidence>
<dbReference type="VEuPathDB" id="AmoebaDB:FDP41_003055"/>
<evidence type="ECO:0000256" key="11">
    <source>
        <dbReference type="PROSITE-ProRule" id="PRU10141"/>
    </source>
</evidence>
<dbReference type="PROSITE" id="PS50011">
    <property type="entry name" value="PROTEIN_KINASE_DOM"/>
    <property type="match status" value="1"/>
</dbReference>
<dbReference type="PROSITE" id="PS00108">
    <property type="entry name" value="PROTEIN_KINASE_ST"/>
    <property type="match status" value="1"/>
</dbReference>
<evidence type="ECO:0000256" key="8">
    <source>
        <dbReference type="ARBA" id="ARBA00049014"/>
    </source>
</evidence>
<accession>A0A6A5BIK6</accession>
<evidence type="ECO:0000256" key="7">
    <source>
        <dbReference type="ARBA" id="ARBA00038999"/>
    </source>
</evidence>
<dbReference type="PANTHER" id="PTHR48013">
    <property type="entry name" value="DUAL SPECIFICITY MITOGEN-ACTIVATED PROTEIN KINASE KINASE 5-RELATED"/>
    <property type="match status" value="1"/>
</dbReference>
<evidence type="ECO:0000256" key="9">
    <source>
        <dbReference type="ARBA" id="ARBA00049299"/>
    </source>
</evidence>
<dbReference type="GO" id="GO:0005524">
    <property type="term" value="F:ATP binding"/>
    <property type="evidence" value="ECO:0007669"/>
    <property type="project" value="UniProtKB-UniRule"/>
</dbReference>
<evidence type="ECO:0000256" key="6">
    <source>
        <dbReference type="ARBA" id="ARBA00038035"/>
    </source>
</evidence>
<dbReference type="FunFam" id="3.30.200.20:FF:000040">
    <property type="entry name" value="Dual specificity mitogen-activated protein kinase kinase"/>
    <property type="match status" value="1"/>
</dbReference>
<protein>
    <recommendedName>
        <fullName evidence="7">mitogen-activated protein kinase kinase</fullName>
        <ecNumber evidence="7">2.7.12.2</ecNumber>
    </recommendedName>
</protein>
<dbReference type="EMBL" id="VFQX01000033">
    <property type="protein sequence ID" value="KAF0977733.1"/>
    <property type="molecule type" value="Genomic_DNA"/>
</dbReference>
<dbReference type="InterPro" id="IPR017441">
    <property type="entry name" value="Protein_kinase_ATP_BS"/>
</dbReference>
<dbReference type="InterPro" id="IPR008271">
    <property type="entry name" value="Ser/Thr_kinase_AS"/>
</dbReference>
<keyword evidence="2" id="KW-0808">Transferase</keyword>
<dbReference type="SUPFAM" id="SSF56112">
    <property type="entry name" value="Protein kinase-like (PK-like)"/>
    <property type="match status" value="1"/>
</dbReference>
<comment type="similarity">
    <text evidence="6">Belongs to the protein kinase superfamily. STE Ser/Thr protein kinase family. MAP kinase kinase subfamily.</text>
</comment>
<comment type="catalytic activity">
    <reaction evidence="9">
        <text>L-threonyl-[protein] + ATP = O-phospho-L-threonyl-[protein] + ADP + H(+)</text>
        <dbReference type="Rhea" id="RHEA:46608"/>
        <dbReference type="Rhea" id="RHEA-COMP:11060"/>
        <dbReference type="Rhea" id="RHEA-COMP:11605"/>
        <dbReference type="ChEBI" id="CHEBI:15378"/>
        <dbReference type="ChEBI" id="CHEBI:30013"/>
        <dbReference type="ChEBI" id="CHEBI:30616"/>
        <dbReference type="ChEBI" id="CHEBI:61977"/>
        <dbReference type="ChEBI" id="CHEBI:456216"/>
        <dbReference type="EC" id="2.7.12.2"/>
    </reaction>
</comment>
<feature type="region of interest" description="Disordered" evidence="13">
    <location>
        <begin position="1"/>
        <end position="29"/>
    </location>
</feature>
<comment type="catalytic activity">
    <reaction evidence="8">
        <text>L-seryl-[protein] + ATP = O-phospho-L-seryl-[protein] + ADP + H(+)</text>
        <dbReference type="Rhea" id="RHEA:17989"/>
        <dbReference type="Rhea" id="RHEA-COMP:9863"/>
        <dbReference type="Rhea" id="RHEA-COMP:11604"/>
        <dbReference type="ChEBI" id="CHEBI:15378"/>
        <dbReference type="ChEBI" id="CHEBI:29999"/>
        <dbReference type="ChEBI" id="CHEBI:30616"/>
        <dbReference type="ChEBI" id="CHEBI:83421"/>
        <dbReference type="ChEBI" id="CHEBI:456216"/>
        <dbReference type="EC" id="2.7.12.2"/>
    </reaction>
</comment>
<dbReference type="InterPro" id="IPR011009">
    <property type="entry name" value="Kinase-like_dom_sf"/>
</dbReference>
<keyword evidence="3 11" id="KW-0547">Nucleotide-binding</keyword>
<evidence type="ECO:0000256" key="10">
    <source>
        <dbReference type="ARBA" id="ARBA00051693"/>
    </source>
</evidence>
<comment type="caution">
    <text evidence="15">The sequence shown here is derived from an EMBL/GenBank/DDBJ whole genome shotgun (WGS) entry which is preliminary data.</text>
</comment>
<dbReference type="Gene3D" id="3.30.200.20">
    <property type="entry name" value="Phosphorylase Kinase, domain 1"/>
    <property type="match status" value="1"/>
</dbReference>
<organism evidence="15 16">
    <name type="scientific">Naegleria fowleri</name>
    <name type="common">Brain eating amoeba</name>
    <dbReference type="NCBI Taxonomy" id="5763"/>
    <lineage>
        <taxon>Eukaryota</taxon>
        <taxon>Discoba</taxon>
        <taxon>Heterolobosea</taxon>
        <taxon>Tetramitia</taxon>
        <taxon>Eutetramitia</taxon>
        <taxon>Vahlkampfiidae</taxon>
        <taxon>Naegleria</taxon>
    </lineage>
</organism>
<evidence type="ECO:0000256" key="4">
    <source>
        <dbReference type="ARBA" id="ARBA00022777"/>
    </source>
</evidence>
<dbReference type="Gene3D" id="1.10.510.10">
    <property type="entry name" value="Transferase(Phosphotransferase) domain 1"/>
    <property type="match status" value="1"/>
</dbReference>
<evidence type="ECO:0000256" key="3">
    <source>
        <dbReference type="ARBA" id="ARBA00022741"/>
    </source>
</evidence>
<evidence type="ECO:0000256" key="13">
    <source>
        <dbReference type="SAM" id="MobiDB-lite"/>
    </source>
</evidence>
<gene>
    <name evidence="15" type="ORF">FDP41_003055</name>
</gene>
<keyword evidence="4" id="KW-0418">Kinase</keyword>
<name>A0A6A5BIK6_NAEFO</name>
<dbReference type="PROSITE" id="PS00107">
    <property type="entry name" value="PROTEIN_KINASE_ATP"/>
    <property type="match status" value="1"/>
</dbReference>
<feature type="binding site" evidence="11">
    <location>
        <position position="161"/>
    </location>
    <ligand>
        <name>ATP</name>
        <dbReference type="ChEBI" id="CHEBI:30616"/>
    </ligand>
</feature>
<evidence type="ECO:0000313" key="16">
    <source>
        <dbReference type="Proteomes" id="UP000444721"/>
    </source>
</evidence>
<keyword evidence="16" id="KW-1185">Reference proteome</keyword>
<dbReference type="GO" id="GO:0004674">
    <property type="term" value="F:protein serine/threonine kinase activity"/>
    <property type="evidence" value="ECO:0007669"/>
    <property type="project" value="UniProtKB-KW"/>
</dbReference>